<organism evidence="3 4">
    <name type="scientific">Oceanisphaera pacifica</name>
    <dbReference type="NCBI Taxonomy" id="2818389"/>
    <lineage>
        <taxon>Bacteria</taxon>
        <taxon>Pseudomonadati</taxon>
        <taxon>Pseudomonadota</taxon>
        <taxon>Gammaproteobacteria</taxon>
        <taxon>Aeromonadales</taxon>
        <taxon>Aeromonadaceae</taxon>
        <taxon>Oceanisphaera</taxon>
    </lineage>
</organism>
<evidence type="ECO:0000256" key="1">
    <source>
        <dbReference type="SAM" id="Phobius"/>
    </source>
</evidence>
<dbReference type="Pfam" id="PF00085">
    <property type="entry name" value="Thioredoxin"/>
    <property type="match status" value="1"/>
</dbReference>
<dbReference type="PROSITE" id="PS51352">
    <property type="entry name" value="THIOREDOXIN_2"/>
    <property type="match status" value="1"/>
</dbReference>
<evidence type="ECO:0000313" key="3">
    <source>
        <dbReference type="EMBL" id="MBO1518479.1"/>
    </source>
</evidence>
<dbReference type="PANTHER" id="PTHR42852:SF17">
    <property type="entry name" value="THIOREDOXIN-LIKE PROTEIN HI_1115"/>
    <property type="match status" value="1"/>
</dbReference>
<reference evidence="3 4" key="1">
    <citation type="submission" date="2021-03" db="EMBL/GenBank/DDBJ databases">
        <title>Oceanisphaera sp. nov., isolated from the intestine.</title>
        <authorList>
            <person name="Zhao L.-H."/>
            <person name="Shi L.-F."/>
        </authorList>
    </citation>
    <scope>NUCLEOTIDE SEQUENCE [LARGE SCALE GENOMIC DNA]</scope>
    <source>
        <strain evidence="3 4">DM8</strain>
    </source>
</reference>
<dbReference type="RefSeq" id="WP_208004059.1">
    <property type="nucleotide sequence ID" value="NZ_JAGDFX010000002.1"/>
</dbReference>
<dbReference type="SUPFAM" id="SSF52833">
    <property type="entry name" value="Thioredoxin-like"/>
    <property type="match status" value="1"/>
</dbReference>
<comment type="caution">
    <text evidence="3">The sequence shown here is derived from an EMBL/GenBank/DDBJ whole genome shotgun (WGS) entry which is preliminary data.</text>
</comment>
<accession>A0ABS3ND66</accession>
<dbReference type="CDD" id="cd03011">
    <property type="entry name" value="TlpA_like_ScsD_MtbDsbE"/>
    <property type="match status" value="1"/>
</dbReference>
<feature type="domain" description="Thioredoxin" evidence="2">
    <location>
        <begin position="45"/>
        <end position="177"/>
    </location>
</feature>
<name>A0ABS3ND66_9GAMM</name>
<dbReference type="EMBL" id="JAGDFX010000002">
    <property type="protein sequence ID" value="MBO1518479.1"/>
    <property type="molecule type" value="Genomic_DNA"/>
</dbReference>
<dbReference type="InterPro" id="IPR050553">
    <property type="entry name" value="Thioredoxin_ResA/DsbE_sf"/>
</dbReference>
<dbReference type="PANTHER" id="PTHR42852">
    <property type="entry name" value="THIOL:DISULFIDE INTERCHANGE PROTEIN DSBE"/>
    <property type="match status" value="1"/>
</dbReference>
<feature type="transmembrane region" description="Helical" evidence="1">
    <location>
        <begin position="21"/>
        <end position="41"/>
    </location>
</feature>
<evidence type="ECO:0000259" key="2">
    <source>
        <dbReference type="PROSITE" id="PS51352"/>
    </source>
</evidence>
<keyword evidence="1" id="KW-0812">Transmembrane</keyword>
<evidence type="ECO:0000313" key="4">
    <source>
        <dbReference type="Proteomes" id="UP000664882"/>
    </source>
</evidence>
<sequence length="183" mass="19672">MATRFDKSTQQDKSHAKGAKLGKGLVYLLLLIVVVTAVDLWRSKDLPSDVAALGPLTTLKGETLDLPAISDEQPVLVYVWATWCGVCRLVSPMVDMVSGPVVSIALASGVDPKVAGYVRDKGYNFDVVNDADNRLGQTLGISVTPTLMVAYKGELRFATTGITTLPGMYARLWLALFWNPASG</sequence>
<dbReference type="InterPro" id="IPR036249">
    <property type="entry name" value="Thioredoxin-like_sf"/>
</dbReference>
<dbReference type="InterPro" id="IPR013766">
    <property type="entry name" value="Thioredoxin_domain"/>
</dbReference>
<proteinExistence type="predicted"/>
<gene>
    <name evidence="3" type="ORF">J3U76_02315</name>
</gene>
<dbReference type="Gene3D" id="3.40.30.10">
    <property type="entry name" value="Glutaredoxin"/>
    <property type="match status" value="1"/>
</dbReference>
<keyword evidence="4" id="KW-1185">Reference proteome</keyword>
<dbReference type="Proteomes" id="UP000664882">
    <property type="component" value="Unassembled WGS sequence"/>
</dbReference>
<protein>
    <submittedName>
        <fullName evidence="3">Protein disulfide oxidoreductase</fullName>
    </submittedName>
</protein>
<keyword evidence="1" id="KW-1133">Transmembrane helix</keyword>
<keyword evidence="1" id="KW-0472">Membrane</keyword>